<feature type="non-terminal residue" evidence="8">
    <location>
        <position position="1"/>
    </location>
</feature>
<feature type="domain" description="Tyrosine specific protein phosphatases" evidence="6">
    <location>
        <begin position="208"/>
        <end position="262"/>
    </location>
</feature>
<dbReference type="Gene3D" id="3.90.190.10">
    <property type="entry name" value="Protein tyrosine phosphatase superfamily"/>
    <property type="match status" value="1"/>
</dbReference>
<dbReference type="InterPro" id="IPR000340">
    <property type="entry name" value="Dual-sp_phosphatase_cat-dom"/>
</dbReference>
<dbReference type="OrthoDB" id="165342at2759"/>
<dbReference type="FunFam" id="3.90.190.10:FF:000004">
    <property type="entry name" value="Protein phosphatase Slingshot homolog 2"/>
    <property type="match status" value="1"/>
</dbReference>
<dbReference type="InterPro" id="IPR001763">
    <property type="entry name" value="Rhodanese-like_dom"/>
</dbReference>
<dbReference type="RefSeq" id="XP_009064179.1">
    <property type="nucleotide sequence ID" value="XM_009065931.1"/>
</dbReference>
<dbReference type="GO" id="GO:0004722">
    <property type="term" value="F:protein serine/threonine phosphatase activity"/>
    <property type="evidence" value="ECO:0007669"/>
    <property type="project" value="UniProtKB-EC"/>
</dbReference>
<sequence length="317" mass="35674">QVLLLDSRPFMKFNEGHLPEATNIHCPPILKRRSNGFIPLVNIVPCEAKRNRLVAGEYKLVVAYDQDTSELTNANKDSNLYSVLNSLTQQVTVPSLYYIIGGYQVFEEFYPSLCVSQTILSNLIFTQPPLLTISSPRGECLSEPVEIFPHIFLGDSGHASQKDILDKLNIKGVLNVSSQCANHFPNDYEYMTIRVSDNSTADLSSWFEPSFNFIESMIENDCNVLVHCHAGVSRSVTICLAYLMFKSHLSLDLAYEHIRARRSIIDPNLNFMQQLRKYESELLGAHSLKGCSLLERSFTSPGTPTTIKTFKFPTPTP</sequence>
<dbReference type="KEGG" id="lgi:LOTGIDRAFT_54372"/>
<keyword evidence="2" id="KW-0378">Hydrolase</keyword>
<feature type="domain" description="Tyrosine-protein phosphatase" evidence="5">
    <location>
        <begin position="143"/>
        <end position="284"/>
    </location>
</feature>
<dbReference type="GeneID" id="20251279"/>
<evidence type="ECO:0000256" key="4">
    <source>
        <dbReference type="ARBA" id="ARBA00048336"/>
    </source>
</evidence>
<dbReference type="PRINTS" id="PR01764">
    <property type="entry name" value="MAPKPHPHTASE"/>
</dbReference>
<evidence type="ECO:0000259" key="7">
    <source>
        <dbReference type="PROSITE" id="PS50206"/>
    </source>
</evidence>
<keyword evidence="3" id="KW-0904">Protein phosphatase</keyword>
<evidence type="ECO:0000256" key="2">
    <source>
        <dbReference type="ARBA" id="ARBA00022801"/>
    </source>
</evidence>
<evidence type="ECO:0000256" key="3">
    <source>
        <dbReference type="ARBA" id="ARBA00022912"/>
    </source>
</evidence>
<evidence type="ECO:0000313" key="8">
    <source>
        <dbReference type="EMBL" id="ESO85048.1"/>
    </source>
</evidence>
<dbReference type="InterPro" id="IPR036873">
    <property type="entry name" value="Rhodanese-like_dom_sf"/>
</dbReference>
<dbReference type="InterPro" id="IPR000387">
    <property type="entry name" value="Tyr_Pase_dom"/>
</dbReference>
<dbReference type="CDD" id="cd01446">
    <property type="entry name" value="DSP_MapKP"/>
    <property type="match status" value="1"/>
</dbReference>
<dbReference type="SUPFAM" id="SSF52799">
    <property type="entry name" value="(Phosphotyrosine protein) phosphatases II"/>
    <property type="match status" value="1"/>
</dbReference>
<dbReference type="AlphaFoldDB" id="V3Z357"/>
<evidence type="ECO:0000313" key="9">
    <source>
        <dbReference type="Proteomes" id="UP000030746"/>
    </source>
</evidence>
<gene>
    <name evidence="8" type="ORF">LOTGIDRAFT_54372</name>
</gene>
<evidence type="ECO:0000259" key="6">
    <source>
        <dbReference type="PROSITE" id="PS50056"/>
    </source>
</evidence>
<evidence type="ECO:0000256" key="1">
    <source>
        <dbReference type="ARBA" id="ARBA00008601"/>
    </source>
</evidence>
<dbReference type="InterPro" id="IPR029021">
    <property type="entry name" value="Prot-tyrosine_phosphatase-like"/>
</dbReference>
<dbReference type="GO" id="GO:0043409">
    <property type="term" value="P:negative regulation of MAPK cascade"/>
    <property type="evidence" value="ECO:0007669"/>
    <property type="project" value="TreeGrafter"/>
</dbReference>
<reference evidence="8 9" key="1">
    <citation type="journal article" date="2013" name="Nature">
        <title>Insights into bilaterian evolution from three spiralian genomes.</title>
        <authorList>
            <person name="Simakov O."/>
            <person name="Marletaz F."/>
            <person name="Cho S.J."/>
            <person name="Edsinger-Gonzales E."/>
            <person name="Havlak P."/>
            <person name="Hellsten U."/>
            <person name="Kuo D.H."/>
            <person name="Larsson T."/>
            <person name="Lv J."/>
            <person name="Arendt D."/>
            <person name="Savage R."/>
            <person name="Osoegawa K."/>
            <person name="de Jong P."/>
            <person name="Grimwood J."/>
            <person name="Chapman J.A."/>
            <person name="Shapiro H."/>
            <person name="Aerts A."/>
            <person name="Otillar R.P."/>
            <person name="Terry A.Y."/>
            <person name="Boore J.L."/>
            <person name="Grigoriev I.V."/>
            <person name="Lindberg D.R."/>
            <person name="Seaver E.C."/>
            <person name="Weisblat D.A."/>
            <person name="Putnam N.H."/>
            <person name="Rokhsar D.S."/>
        </authorList>
    </citation>
    <scope>NUCLEOTIDE SEQUENCE [LARGE SCALE GENOMIC DNA]</scope>
</reference>
<dbReference type="InterPro" id="IPR008343">
    <property type="entry name" value="MKP"/>
</dbReference>
<dbReference type="OMA" id="TNVHCPP"/>
<comment type="catalytic activity">
    <reaction evidence="4">
        <text>O-phospho-L-threonyl-[protein] + H2O = L-threonyl-[protein] + phosphate</text>
        <dbReference type="Rhea" id="RHEA:47004"/>
        <dbReference type="Rhea" id="RHEA-COMP:11060"/>
        <dbReference type="Rhea" id="RHEA-COMP:11605"/>
        <dbReference type="ChEBI" id="CHEBI:15377"/>
        <dbReference type="ChEBI" id="CHEBI:30013"/>
        <dbReference type="ChEBI" id="CHEBI:43474"/>
        <dbReference type="ChEBI" id="CHEBI:61977"/>
        <dbReference type="EC" id="3.1.3.16"/>
    </reaction>
</comment>
<dbReference type="PANTHER" id="PTHR10159">
    <property type="entry name" value="DUAL SPECIFICITY PROTEIN PHOSPHATASE"/>
    <property type="match status" value="1"/>
</dbReference>
<dbReference type="SUPFAM" id="SSF52821">
    <property type="entry name" value="Rhodanese/Cell cycle control phosphatase"/>
    <property type="match status" value="1"/>
</dbReference>
<accession>V3Z357</accession>
<comment type="similarity">
    <text evidence="1">Belongs to the protein-tyrosine phosphatase family. Non-receptor class dual specificity subfamily.</text>
</comment>
<dbReference type="PROSITE" id="PS50054">
    <property type="entry name" value="TYR_PHOSPHATASE_DUAL"/>
    <property type="match status" value="1"/>
</dbReference>
<dbReference type="PROSITE" id="PS50206">
    <property type="entry name" value="RHODANESE_3"/>
    <property type="match status" value="1"/>
</dbReference>
<name>V3Z357_LOTGI</name>
<dbReference type="GO" id="GO:0005737">
    <property type="term" value="C:cytoplasm"/>
    <property type="evidence" value="ECO:0007669"/>
    <property type="project" value="TreeGrafter"/>
</dbReference>
<dbReference type="GO" id="GO:0005634">
    <property type="term" value="C:nucleus"/>
    <property type="evidence" value="ECO:0007669"/>
    <property type="project" value="TreeGrafter"/>
</dbReference>
<dbReference type="STRING" id="225164.V3Z357"/>
<feature type="domain" description="Rhodanese" evidence="7">
    <location>
        <begin position="1"/>
        <end position="115"/>
    </location>
</feature>
<dbReference type="PANTHER" id="PTHR10159:SF530">
    <property type="entry name" value="DUAL SPECIFICITY PROTEIN PHOSPHATASE DDB_G0271350-RELATED"/>
    <property type="match status" value="1"/>
</dbReference>
<keyword evidence="9" id="KW-1185">Reference proteome</keyword>
<dbReference type="EMBL" id="KB203331">
    <property type="protein sequence ID" value="ESO85048.1"/>
    <property type="molecule type" value="Genomic_DNA"/>
</dbReference>
<dbReference type="GO" id="GO:0017017">
    <property type="term" value="F:MAP kinase tyrosine/serine/threonine phosphatase activity"/>
    <property type="evidence" value="ECO:0007669"/>
    <property type="project" value="InterPro"/>
</dbReference>
<dbReference type="PROSITE" id="PS50056">
    <property type="entry name" value="TYR_PHOSPHATASE_2"/>
    <property type="match status" value="1"/>
</dbReference>
<evidence type="ECO:0008006" key="10">
    <source>
        <dbReference type="Google" id="ProtNLM"/>
    </source>
</evidence>
<dbReference type="InterPro" id="IPR020422">
    <property type="entry name" value="TYR_PHOSPHATASE_DUAL_dom"/>
</dbReference>
<feature type="non-terminal residue" evidence="8">
    <location>
        <position position="317"/>
    </location>
</feature>
<dbReference type="Proteomes" id="UP000030746">
    <property type="component" value="Unassembled WGS sequence"/>
</dbReference>
<dbReference type="SMART" id="SM00195">
    <property type="entry name" value="DSPc"/>
    <property type="match status" value="1"/>
</dbReference>
<evidence type="ECO:0000259" key="5">
    <source>
        <dbReference type="PROSITE" id="PS50054"/>
    </source>
</evidence>
<dbReference type="HOGENOM" id="CLU_027074_0_2_1"/>
<dbReference type="Pfam" id="PF00581">
    <property type="entry name" value="Rhodanese"/>
    <property type="match status" value="1"/>
</dbReference>
<proteinExistence type="inferred from homology"/>
<protein>
    <recommendedName>
        <fullName evidence="10">Protein-serine/threonine phosphatase</fullName>
    </recommendedName>
</protein>
<dbReference type="Gene3D" id="3.40.250.10">
    <property type="entry name" value="Rhodanese-like domain"/>
    <property type="match status" value="1"/>
</dbReference>
<dbReference type="Pfam" id="PF00782">
    <property type="entry name" value="DSPc"/>
    <property type="match status" value="1"/>
</dbReference>
<dbReference type="CTD" id="20251279"/>
<organism evidence="8 9">
    <name type="scientific">Lottia gigantea</name>
    <name type="common">Giant owl limpet</name>
    <dbReference type="NCBI Taxonomy" id="225164"/>
    <lineage>
        <taxon>Eukaryota</taxon>
        <taxon>Metazoa</taxon>
        <taxon>Spiralia</taxon>
        <taxon>Lophotrochozoa</taxon>
        <taxon>Mollusca</taxon>
        <taxon>Gastropoda</taxon>
        <taxon>Patellogastropoda</taxon>
        <taxon>Lottioidea</taxon>
        <taxon>Lottiidae</taxon>
        <taxon>Lottia</taxon>
    </lineage>
</organism>